<dbReference type="GO" id="GO:0046982">
    <property type="term" value="F:protein heterodimerization activity"/>
    <property type="evidence" value="ECO:0007669"/>
    <property type="project" value="InterPro"/>
</dbReference>
<keyword evidence="1" id="KW-0156">Chromatin regulator</keyword>
<dbReference type="SMART" id="SM00506">
    <property type="entry name" value="A1pp"/>
    <property type="match status" value="1"/>
</dbReference>
<dbReference type="InterPro" id="IPR002589">
    <property type="entry name" value="Macro_dom"/>
</dbReference>
<dbReference type="Gene3D" id="3.40.220.10">
    <property type="entry name" value="Leucine Aminopeptidase, subunit E, domain 1"/>
    <property type="match status" value="1"/>
</dbReference>
<dbReference type="InterPro" id="IPR009072">
    <property type="entry name" value="Histone-fold"/>
</dbReference>
<sequence length="362" mass="39633">MQTCTLTMAVSSIPSGSFSVPLLANRHNTMTRSKAERSGLTFPVARIWRYMKRHYSFRRRRISITASVYLTAVMEYLTREVTELAGDLTIKAKRKLLTPRNIMLAIANDEELQKGFSSIVLPFSGVVPRFNKAMLAGKPSTSRPSPQRSLSKTNMGKTKRTNSSNAPKHSAAPVSVLSQRVIAKRTTLCVVRGSVTNARGDAVVHPTANSMSFSGQVGNALLRVGGQGLASIAQESYDQHGPLELDGVRLTRAVGLGCPYVLHCNSPNYNGSDTHQSVVRLTRVIEKCLEICDANNLRELVLPSVGSGGCHYPKQLAAETILRAIKTYCDAHFETTILTAIYFVLYDQESISVYAAELARLV</sequence>
<evidence type="ECO:0000313" key="5">
    <source>
        <dbReference type="Proteomes" id="UP000308267"/>
    </source>
</evidence>
<name>A0A4S2M2Y2_OPIFE</name>
<feature type="region of interest" description="Disordered" evidence="2">
    <location>
        <begin position="135"/>
        <end position="172"/>
    </location>
</feature>
<evidence type="ECO:0000259" key="3">
    <source>
        <dbReference type="PROSITE" id="PS51154"/>
    </source>
</evidence>
<keyword evidence="5" id="KW-1185">Reference proteome</keyword>
<dbReference type="Pfam" id="PF00125">
    <property type="entry name" value="Histone"/>
    <property type="match status" value="1"/>
</dbReference>
<dbReference type="CDD" id="cd00074">
    <property type="entry name" value="HFD_H2A"/>
    <property type="match status" value="1"/>
</dbReference>
<dbReference type="InterPro" id="IPR007125">
    <property type="entry name" value="H2A/H2B/H3"/>
</dbReference>
<feature type="compositionally biased region" description="Polar residues" evidence="2">
    <location>
        <begin position="139"/>
        <end position="167"/>
    </location>
</feature>
<dbReference type="GO" id="GO:0003677">
    <property type="term" value="F:DNA binding"/>
    <property type="evidence" value="ECO:0007669"/>
    <property type="project" value="InterPro"/>
</dbReference>
<dbReference type="OrthoDB" id="9421954at2759"/>
<dbReference type="GO" id="GO:0006325">
    <property type="term" value="P:chromatin organization"/>
    <property type="evidence" value="ECO:0007669"/>
    <property type="project" value="UniProtKB-KW"/>
</dbReference>
<dbReference type="PRINTS" id="PR00620">
    <property type="entry name" value="HISTONEH2A"/>
</dbReference>
<reference evidence="4 5" key="1">
    <citation type="journal article" date="2019" name="BMC Genomics">
        <title>New insights from Opisthorchis felineus genome: update on genomics of the epidemiologically important liver flukes.</title>
        <authorList>
            <person name="Ershov N.I."/>
            <person name="Mordvinov V.A."/>
            <person name="Prokhortchouk E.B."/>
            <person name="Pakharukova M.Y."/>
            <person name="Gunbin K.V."/>
            <person name="Ustyantsev K."/>
            <person name="Genaev M.A."/>
            <person name="Blinov A.G."/>
            <person name="Mazur A."/>
            <person name="Boulygina E."/>
            <person name="Tsygankova S."/>
            <person name="Khrameeva E."/>
            <person name="Chekanov N."/>
            <person name="Fan G."/>
            <person name="Xiao A."/>
            <person name="Zhang H."/>
            <person name="Xu X."/>
            <person name="Yang H."/>
            <person name="Solovyev V."/>
            <person name="Lee S.M."/>
            <person name="Liu X."/>
            <person name="Afonnikov D.A."/>
            <person name="Skryabin K.G."/>
        </authorList>
    </citation>
    <scope>NUCLEOTIDE SEQUENCE [LARGE SCALE GENOMIC DNA]</scope>
    <source>
        <strain evidence="4">AK-0245</strain>
        <tissue evidence="4">Whole organism</tissue>
    </source>
</reference>
<dbReference type="EMBL" id="SJOL01005233">
    <property type="protein sequence ID" value="TGZ70640.1"/>
    <property type="molecule type" value="Genomic_DNA"/>
</dbReference>
<dbReference type="AlphaFoldDB" id="A0A4S2M2Y2"/>
<dbReference type="GO" id="GO:0030527">
    <property type="term" value="F:structural constituent of chromatin"/>
    <property type="evidence" value="ECO:0007669"/>
    <property type="project" value="InterPro"/>
</dbReference>
<proteinExistence type="predicted"/>
<dbReference type="Gene3D" id="1.10.20.10">
    <property type="entry name" value="Histone, subunit A"/>
    <property type="match status" value="1"/>
</dbReference>
<dbReference type="InterPro" id="IPR043472">
    <property type="entry name" value="Macro_dom-like"/>
</dbReference>
<organism evidence="4 5">
    <name type="scientific">Opisthorchis felineus</name>
    <dbReference type="NCBI Taxonomy" id="147828"/>
    <lineage>
        <taxon>Eukaryota</taxon>
        <taxon>Metazoa</taxon>
        <taxon>Spiralia</taxon>
        <taxon>Lophotrochozoa</taxon>
        <taxon>Platyhelminthes</taxon>
        <taxon>Trematoda</taxon>
        <taxon>Digenea</taxon>
        <taxon>Opisthorchiida</taxon>
        <taxon>Opisthorchiata</taxon>
        <taxon>Opisthorchiidae</taxon>
        <taxon>Opisthorchis</taxon>
    </lineage>
</organism>
<dbReference type="PROSITE" id="PS51154">
    <property type="entry name" value="MACRO"/>
    <property type="match status" value="1"/>
</dbReference>
<feature type="domain" description="Macro" evidence="3">
    <location>
        <begin position="175"/>
        <end position="362"/>
    </location>
</feature>
<gene>
    <name evidence="4" type="ORF">CRM22_003081</name>
</gene>
<dbReference type="STRING" id="147828.A0A4S2M2Y2"/>
<dbReference type="InterPro" id="IPR002119">
    <property type="entry name" value="Histone_H2A"/>
</dbReference>
<evidence type="ECO:0000313" key="4">
    <source>
        <dbReference type="EMBL" id="TGZ70640.1"/>
    </source>
</evidence>
<dbReference type="SMART" id="SM00414">
    <property type="entry name" value="H2A"/>
    <property type="match status" value="1"/>
</dbReference>
<dbReference type="GO" id="GO:0000786">
    <property type="term" value="C:nucleosome"/>
    <property type="evidence" value="ECO:0007669"/>
    <property type="project" value="InterPro"/>
</dbReference>
<dbReference type="Pfam" id="PF01661">
    <property type="entry name" value="Macro"/>
    <property type="match status" value="1"/>
</dbReference>
<comment type="caution">
    <text evidence="4">The sequence shown here is derived from an EMBL/GenBank/DDBJ whole genome shotgun (WGS) entry which is preliminary data.</text>
</comment>
<dbReference type="SUPFAM" id="SSF52949">
    <property type="entry name" value="Macro domain-like"/>
    <property type="match status" value="1"/>
</dbReference>
<evidence type="ECO:0000256" key="1">
    <source>
        <dbReference type="ARBA" id="ARBA00022853"/>
    </source>
</evidence>
<protein>
    <recommendedName>
        <fullName evidence="3">Macro domain-containing protein</fullName>
    </recommendedName>
</protein>
<accession>A0A4S2M2Y2</accession>
<evidence type="ECO:0000256" key="2">
    <source>
        <dbReference type="SAM" id="MobiDB-lite"/>
    </source>
</evidence>
<dbReference type="SUPFAM" id="SSF47113">
    <property type="entry name" value="Histone-fold"/>
    <property type="match status" value="1"/>
</dbReference>
<dbReference type="PANTHER" id="PTHR23430">
    <property type="entry name" value="HISTONE H2A"/>
    <property type="match status" value="1"/>
</dbReference>
<dbReference type="Proteomes" id="UP000308267">
    <property type="component" value="Unassembled WGS sequence"/>
</dbReference>